<protein>
    <submittedName>
        <fullName evidence="2">Uncharacterized protein</fullName>
    </submittedName>
</protein>
<organism evidence="2">
    <name type="scientific">marine metagenome</name>
    <dbReference type="NCBI Taxonomy" id="408172"/>
    <lineage>
        <taxon>unclassified sequences</taxon>
        <taxon>metagenomes</taxon>
        <taxon>ecological metagenomes</taxon>
    </lineage>
</organism>
<proteinExistence type="predicted"/>
<feature type="transmembrane region" description="Helical" evidence="1">
    <location>
        <begin position="113"/>
        <end position="136"/>
    </location>
</feature>
<dbReference type="EMBL" id="UINC01046390">
    <property type="protein sequence ID" value="SVB54344.1"/>
    <property type="molecule type" value="Genomic_DNA"/>
</dbReference>
<keyword evidence="1" id="KW-0472">Membrane</keyword>
<dbReference type="AlphaFoldDB" id="A0A382EW48"/>
<evidence type="ECO:0000313" key="2">
    <source>
        <dbReference type="EMBL" id="SVB54344.1"/>
    </source>
</evidence>
<reference evidence="2" key="1">
    <citation type="submission" date="2018-05" db="EMBL/GenBank/DDBJ databases">
        <authorList>
            <person name="Lanie J.A."/>
            <person name="Ng W.-L."/>
            <person name="Kazmierczak K.M."/>
            <person name="Andrzejewski T.M."/>
            <person name="Davidsen T.M."/>
            <person name="Wayne K.J."/>
            <person name="Tettelin H."/>
            <person name="Glass J.I."/>
            <person name="Rusch D."/>
            <person name="Podicherti R."/>
            <person name="Tsui H.-C.T."/>
            <person name="Winkler M.E."/>
        </authorList>
    </citation>
    <scope>NUCLEOTIDE SEQUENCE</scope>
</reference>
<keyword evidence="1" id="KW-0812">Transmembrane</keyword>
<name>A0A382EW48_9ZZZZ</name>
<feature type="transmembrane region" description="Helical" evidence="1">
    <location>
        <begin position="44"/>
        <end position="63"/>
    </location>
</feature>
<feature type="transmembrane region" description="Helical" evidence="1">
    <location>
        <begin position="173"/>
        <end position="193"/>
    </location>
</feature>
<sequence>MQTLINTLLKILKWPIALASLLALPGVVLSLYDELKTIAAAYDQMQHFLIGVGGYVLAWLLLFRKPGTGSVLSTLEHEITHSIFALATFHPVTALKTTWEEGGHMSFRGDGNWLIFSSPYFFPTLSVVVMVAIVFVDSNYQDIASGILGATVAYHATSTWRETHWQQSDLSKVGFPFAFLFLPGANLLSYGLVLSMARASVEGGKGFLTNVLLHTESLLLVLEDAFIT</sequence>
<keyword evidence="1" id="KW-1133">Transmembrane helix</keyword>
<feature type="transmembrane region" description="Helical" evidence="1">
    <location>
        <begin position="12"/>
        <end position="32"/>
    </location>
</feature>
<accession>A0A382EW48</accession>
<evidence type="ECO:0000256" key="1">
    <source>
        <dbReference type="SAM" id="Phobius"/>
    </source>
</evidence>
<gene>
    <name evidence="2" type="ORF">METZ01_LOCUS207198</name>
</gene>